<keyword evidence="2" id="KW-0560">Oxidoreductase</keyword>
<feature type="domain" description="NmrA-like" evidence="3">
    <location>
        <begin position="5"/>
        <end position="227"/>
    </location>
</feature>
<dbReference type="AlphaFoldDB" id="A0A9X0AUQ0"/>
<evidence type="ECO:0000259" key="3">
    <source>
        <dbReference type="Pfam" id="PF05368"/>
    </source>
</evidence>
<reference evidence="4" key="1">
    <citation type="submission" date="2022-11" db="EMBL/GenBank/DDBJ databases">
        <title>Genome Resource of Sclerotinia nivalis Strain SnTB1, a Plant Pathogen Isolated from American Ginseng.</title>
        <authorList>
            <person name="Fan S."/>
        </authorList>
    </citation>
    <scope>NUCLEOTIDE SEQUENCE</scope>
    <source>
        <strain evidence="4">SnTB1</strain>
    </source>
</reference>
<accession>A0A9X0AUQ0</accession>
<dbReference type="Proteomes" id="UP001152300">
    <property type="component" value="Unassembled WGS sequence"/>
</dbReference>
<evidence type="ECO:0000313" key="5">
    <source>
        <dbReference type="Proteomes" id="UP001152300"/>
    </source>
</evidence>
<dbReference type="InterPro" id="IPR051609">
    <property type="entry name" value="NmrA/Isoflavone_reductase-like"/>
</dbReference>
<evidence type="ECO:0000256" key="2">
    <source>
        <dbReference type="ARBA" id="ARBA00023002"/>
    </source>
</evidence>
<dbReference type="PANTHER" id="PTHR47706">
    <property type="entry name" value="NMRA-LIKE FAMILY PROTEIN"/>
    <property type="match status" value="1"/>
</dbReference>
<proteinExistence type="predicted"/>
<protein>
    <recommendedName>
        <fullName evidence="3">NmrA-like domain-containing protein</fullName>
    </recommendedName>
</protein>
<keyword evidence="1" id="KW-0521">NADP</keyword>
<dbReference type="CDD" id="cd05259">
    <property type="entry name" value="PCBER_SDR_a"/>
    <property type="match status" value="1"/>
</dbReference>
<dbReference type="Pfam" id="PF05368">
    <property type="entry name" value="NmrA"/>
    <property type="match status" value="1"/>
</dbReference>
<keyword evidence="5" id="KW-1185">Reference proteome</keyword>
<dbReference type="SUPFAM" id="SSF51735">
    <property type="entry name" value="NAD(P)-binding Rossmann-fold domains"/>
    <property type="match status" value="1"/>
</dbReference>
<dbReference type="InterPro" id="IPR008030">
    <property type="entry name" value="NmrA-like"/>
</dbReference>
<dbReference type="OrthoDB" id="9974981at2759"/>
<name>A0A9X0AUQ0_9HELO</name>
<organism evidence="4 5">
    <name type="scientific">Sclerotinia nivalis</name>
    <dbReference type="NCBI Taxonomy" id="352851"/>
    <lineage>
        <taxon>Eukaryota</taxon>
        <taxon>Fungi</taxon>
        <taxon>Dikarya</taxon>
        <taxon>Ascomycota</taxon>
        <taxon>Pezizomycotina</taxon>
        <taxon>Leotiomycetes</taxon>
        <taxon>Helotiales</taxon>
        <taxon>Sclerotiniaceae</taxon>
        <taxon>Sclerotinia</taxon>
    </lineage>
</organism>
<sequence length="304" mass="32381">MSIIKNVAIAGASGSLGAPVLDVLIKSNKFNITVLTRAGSTSTPQFPSSVTVLPVDFNSVSSLTSGLQSQKIDAVVSCVGSPGLEGQSLLVDASVAAGVKRFLPSEFGSDIANPHTKALPVFGHKIATASRIEAAAAQNPDFTYTYVRNGPFLDWGLEHNFLLDLVSGNPKIYDGGDQLFSATTLETIGHAVVAVLEKFEETKNRAVYIQDIQISQNHLLELAKKVAPEKKWEPVPVDTATILASSNEKLAKGEVTMEVMMGYITLSIFGTGYGSKMEKTDNELLGVKGKTDADVEAILKKLIK</sequence>
<dbReference type="InterPro" id="IPR036291">
    <property type="entry name" value="NAD(P)-bd_dom_sf"/>
</dbReference>
<comment type="caution">
    <text evidence="4">The sequence shown here is derived from an EMBL/GenBank/DDBJ whole genome shotgun (WGS) entry which is preliminary data.</text>
</comment>
<evidence type="ECO:0000256" key="1">
    <source>
        <dbReference type="ARBA" id="ARBA00022857"/>
    </source>
</evidence>
<dbReference type="Gene3D" id="3.40.50.720">
    <property type="entry name" value="NAD(P)-binding Rossmann-like Domain"/>
    <property type="match status" value="1"/>
</dbReference>
<dbReference type="Gene3D" id="3.90.25.10">
    <property type="entry name" value="UDP-galactose 4-epimerase, domain 1"/>
    <property type="match status" value="1"/>
</dbReference>
<evidence type="ECO:0000313" key="4">
    <source>
        <dbReference type="EMBL" id="KAJ8069297.1"/>
    </source>
</evidence>
<dbReference type="PANTHER" id="PTHR47706:SF1">
    <property type="entry name" value="CIPA-LIKE, PUTATIVE (AFU_ORTHOLOGUE AFUA_1G12460)-RELATED"/>
    <property type="match status" value="1"/>
</dbReference>
<dbReference type="GO" id="GO:0016491">
    <property type="term" value="F:oxidoreductase activity"/>
    <property type="evidence" value="ECO:0007669"/>
    <property type="project" value="UniProtKB-KW"/>
</dbReference>
<dbReference type="InterPro" id="IPR045312">
    <property type="entry name" value="PCBER-like"/>
</dbReference>
<gene>
    <name evidence="4" type="ORF">OCU04_002957</name>
</gene>
<dbReference type="EMBL" id="JAPEIS010000002">
    <property type="protein sequence ID" value="KAJ8069297.1"/>
    <property type="molecule type" value="Genomic_DNA"/>
</dbReference>